<evidence type="ECO:0000259" key="2">
    <source>
        <dbReference type="Pfam" id="PF05048"/>
    </source>
</evidence>
<dbReference type="InterPro" id="IPR038177">
    <property type="entry name" value="IAT_beta_sf"/>
</dbReference>
<feature type="domain" description="Periplasmic copper-binding protein NosD beta helix" evidence="2">
    <location>
        <begin position="693"/>
        <end position="838"/>
    </location>
</feature>
<dbReference type="SUPFAM" id="SSF51126">
    <property type="entry name" value="Pectin lyase-like"/>
    <property type="match status" value="2"/>
</dbReference>
<dbReference type="Pfam" id="PF11924">
    <property type="entry name" value="IAT_beta"/>
    <property type="match status" value="1"/>
</dbReference>
<feature type="domain" description="Right handed beta helix" evidence="4">
    <location>
        <begin position="414"/>
        <end position="539"/>
    </location>
</feature>
<dbReference type="AlphaFoldDB" id="A0A517ZYC8"/>
<dbReference type="InterPro" id="IPR011050">
    <property type="entry name" value="Pectin_lyase_fold/virulence"/>
</dbReference>
<evidence type="ECO:0000259" key="3">
    <source>
        <dbReference type="Pfam" id="PF11924"/>
    </source>
</evidence>
<feature type="domain" description="Inverse autotransporter beta-domain" evidence="3">
    <location>
        <begin position="79"/>
        <end position="227"/>
    </location>
</feature>
<organism evidence="5 6">
    <name type="scientific">Symmachiella dynata</name>
    <dbReference type="NCBI Taxonomy" id="2527995"/>
    <lineage>
        <taxon>Bacteria</taxon>
        <taxon>Pseudomonadati</taxon>
        <taxon>Planctomycetota</taxon>
        <taxon>Planctomycetia</taxon>
        <taxon>Planctomycetales</taxon>
        <taxon>Planctomycetaceae</taxon>
        <taxon>Symmachiella</taxon>
    </lineage>
</organism>
<gene>
    <name evidence="5" type="ORF">Mal52_60120</name>
</gene>
<dbReference type="Gene3D" id="2.160.20.10">
    <property type="entry name" value="Single-stranded right-handed beta-helix, Pectin lyase-like"/>
    <property type="match status" value="1"/>
</dbReference>
<dbReference type="InterPro" id="IPR024519">
    <property type="entry name" value="IAT_beta"/>
</dbReference>
<dbReference type="Pfam" id="PF05048">
    <property type="entry name" value="NosD"/>
    <property type="match status" value="1"/>
</dbReference>
<keyword evidence="1" id="KW-0812">Transmembrane</keyword>
<evidence type="ECO:0000256" key="1">
    <source>
        <dbReference type="SAM" id="Phobius"/>
    </source>
</evidence>
<proteinExistence type="predicted"/>
<feature type="transmembrane region" description="Helical" evidence="1">
    <location>
        <begin position="21"/>
        <end position="45"/>
    </location>
</feature>
<name>A0A517ZYC8_9PLAN</name>
<evidence type="ECO:0000259" key="4">
    <source>
        <dbReference type="Pfam" id="PF13229"/>
    </source>
</evidence>
<protein>
    <recommendedName>
        <fullName evidence="7">Inverse autotransporter beta-domain domain-containing protein</fullName>
    </recommendedName>
</protein>
<evidence type="ECO:0000313" key="5">
    <source>
        <dbReference type="EMBL" id="QDU47481.1"/>
    </source>
</evidence>
<dbReference type="Gene3D" id="2.40.160.160">
    <property type="entry name" value="Inverse autotransporter, beta-domain"/>
    <property type="match status" value="1"/>
</dbReference>
<evidence type="ECO:0008006" key="7">
    <source>
        <dbReference type="Google" id="ProtNLM"/>
    </source>
</evidence>
<sequence length="1016" mass="107419">MAPIKRIDQIKRRDNSTNLRLIRTCGLLGLFAVPFLLLHTFAMIAQAEDDFQGVTGRLRHIAFPTFGRDESLSSLEVMPYMISEDYMFFGDARFNMDNDTRFTGNGGIGYREWIPAWNRLLGASVWYDYDDSSGSSFQGTGLSLESYGSIWDFRSNIYIPVGDTTQNSVNGLSNFRFVGNEIVFDRLRIIADAQPGFDMELGGLVPSQFASDHNLRVFGGFYQFFGNQTPDITGFKTRIQGNITETITTQVELTDDDTFGTNVTLAVSIGLGGPAHGVDDSDGKLQQMSRYVNRNYNIIVSKQQDNLYNIPVINPSNGTPYIIRHVETSATGSGSGTLDDPYQSISAAQAVDGDVIYVHSGSVIESAVVLNPDDRVLGEGVEHYLATENYGDVMLPSATAGTTVPVLRGISGNAVTLASRSEFSGFAIEETTGHGILGDDIDGATVRNVSIRSATGDGVFLADATRTVLFENMDFSEINGAAFHLNNGSADVVVDGTITNSAGRSVLIENNNGTIDLEETDIVDNGGSGILVRNNDGDIIFGDIDVRNSLASGIEIQGGEGTLEFVGETQVVNSAAAGINVNGLQGTATFTDAYIKNLNGSQGVHIQDVTGTTSFTNLDVITRDGTGLFALDGGDVQILDGTIAAEDASAVSLEDSRMDIVLTRVDSSNTSAGIRIQDSSGTFLVTGDGTDGSGGLITGTDTGLFLDGAGSVGMQSVIFDENTVGIQASETSHLIVRTSEITDSDDEGIFLQNVQEFELSNSILARNDGISLRSQFDEAGSYNYAIIENSIDDIKTTAVKFSNLASADPGTLSLSFDSNAVGAAADGTQAVDIDWNGTLNASFLANAIGGGGDGNHGIDINTTSTSNLAQVTIRQNVFGFDGENSTGLQLTTSGQLQTDIGENTIVFNAADGIGVDFNIGQSSDINIFDNVIVDNVSSGTGLLFSSINGTSDVTINNNSIQLLSGDGFVDQGIIFSTVTGDVELHGTENNIITGATTPFSAVGTTGQIFVNGVRVP</sequence>
<dbReference type="KEGG" id="sdyn:Mal52_60120"/>
<dbReference type="SMART" id="SM00710">
    <property type="entry name" value="PbH1"/>
    <property type="match status" value="12"/>
</dbReference>
<evidence type="ECO:0000313" key="6">
    <source>
        <dbReference type="Proteomes" id="UP000319383"/>
    </source>
</evidence>
<dbReference type="EMBL" id="CP036276">
    <property type="protein sequence ID" value="QDU47481.1"/>
    <property type="molecule type" value="Genomic_DNA"/>
</dbReference>
<dbReference type="Pfam" id="PF13229">
    <property type="entry name" value="Beta_helix"/>
    <property type="match status" value="1"/>
</dbReference>
<keyword evidence="6" id="KW-1185">Reference proteome</keyword>
<dbReference type="InterPro" id="IPR007742">
    <property type="entry name" value="NosD_dom"/>
</dbReference>
<keyword evidence="1" id="KW-0472">Membrane</keyword>
<reference evidence="5 6" key="1">
    <citation type="submission" date="2019-02" db="EMBL/GenBank/DDBJ databases">
        <title>Deep-cultivation of Planctomycetes and their phenomic and genomic characterization uncovers novel biology.</title>
        <authorList>
            <person name="Wiegand S."/>
            <person name="Jogler M."/>
            <person name="Boedeker C."/>
            <person name="Pinto D."/>
            <person name="Vollmers J."/>
            <person name="Rivas-Marin E."/>
            <person name="Kohn T."/>
            <person name="Peeters S.H."/>
            <person name="Heuer A."/>
            <person name="Rast P."/>
            <person name="Oberbeckmann S."/>
            <person name="Bunk B."/>
            <person name="Jeske O."/>
            <person name="Meyerdierks A."/>
            <person name="Storesund J.E."/>
            <person name="Kallscheuer N."/>
            <person name="Luecker S."/>
            <person name="Lage O.M."/>
            <person name="Pohl T."/>
            <person name="Merkel B.J."/>
            <person name="Hornburger P."/>
            <person name="Mueller R.-W."/>
            <person name="Bruemmer F."/>
            <person name="Labrenz M."/>
            <person name="Spormann A.M."/>
            <person name="Op den Camp H."/>
            <person name="Overmann J."/>
            <person name="Amann R."/>
            <person name="Jetten M.S.M."/>
            <person name="Mascher T."/>
            <person name="Medema M.H."/>
            <person name="Devos D.P."/>
            <person name="Kaster A.-K."/>
            <person name="Ovreas L."/>
            <person name="Rohde M."/>
            <person name="Galperin M.Y."/>
            <person name="Jogler C."/>
        </authorList>
    </citation>
    <scope>NUCLEOTIDE SEQUENCE [LARGE SCALE GENOMIC DNA]</scope>
    <source>
        <strain evidence="5 6">Mal52</strain>
    </source>
</reference>
<dbReference type="InterPro" id="IPR039448">
    <property type="entry name" value="Beta_helix"/>
</dbReference>
<dbReference type="RefSeq" id="WP_197534536.1">
    <property type="nucleotide sequence ID" value="NZ_CP036276.1"/>
</dbReference>
<keyword evidence="1" id="KW-1133">Transmembrane helix</keyword>
<dbReference type="InterPro" id="IPR012334">
    <property type="entry name" value="Pectin_lyas_fold"/>
</dbReference>
<dbReference type="Proteomes" id="UP000319383">
    <property type="component" value="Chromosome"/>
</dbReference>
<accession>A0A517ZYC8</accession>
<dbReference type="InterPro" id="IPR006626">
    <property type="entry name" value="PbH1"/>
</dbReference>